<organism evidence="1 2">
    <name type="scientific">Prorocentrum cordatum</name>
    <dbReference type="NCBI Taxonomy" id="2364126"/>
    <lineage>
        <taxon>Eukaryota</taxon>
        <taxon>Sar</taxon>
        <taxon>Alveolata</taxon>
        <taxon>Dinophyceae</taxon>
        <taxon>Prorocentrales</taxon>
        <taxon>Prorocentraceae</taxon>
        <taxon>Prorocentrum</taxon>
    </lineage>
</organism>
<proteinExistence type="predicted"/>
<reference evidence="1" key="1">
    <citation type="submission" date="2023-10" db="EMBL/GenBank/DDBJ databases">
        <authorList>
            <person name="Chen Y."/>
            <person name="Shah S."/>
            <person name="Dougan E. K."/>
            <person name="Thang M."/>
            <person name="Chan C."/>
        </authorList>
    </citation>
    <scope>NUCLEOTIDE SEQUENCE [LARGE SCALE GENOMIC DNA]</scope>
</reference>
<gene>
    <name evidence="1" type="ORF">PCOR1329_LOCUS14424</name>
</gene>
<comment type="caution">
    <text evidence="1">The sequence shown here is derived from an EMBL/GenBank/DDBJ whole genome shotgun (WGS) entry which is preliminary data.</text>
</comment>
<evidence type="ECO:0008006" key="3">
    <source>
        <dbReference type="Google" id="ProtNLM"/>
    </source>
</evidence>
<evidence type="ECO:0000313" key="1">
    <source>
        <dbReference type="EMBL" id="CAK0809085.1"/>
    </source>
</evidence>
<name>A0ABN9QV44_9DINO</name>
<evidence type="ECO:0000313" key="2">
    <source>
        <dbReference type="Proteomes" id="UP001189429"/>
    </source>
</evidence>
<dbReference type="Proteomes" id="UP001189429">
    <property type="component" value="Unassembled WGS sequence"/>
</dbReference>
<sequence length="525" mass="58250">MMLRCRSGPQRPTVFLGASGARQLELALSTHARVGSDGGLLFPKCALFQVVVDICNVHPDSARQCIRKAERSPGLPDSGSDDHYPVAVVMLSLSAGGIDIRSDLWDRQVRAALAAAPSLHQPLVALPAPDPETAMVAAIPAALSAEIVPVRRRAPTMTEEDYLRLDPTVVAKLLVLKDEELQRARQKDAIQRHQLKRSASGGAGCDGHLVTALRAALALTDADVKAIADADRDGPGDVALGVIDEARLEQQVAYRQKLGRWRRDALSTVSDPVFWFVVDVMCIVHAPGTHFQLFLQRKPDDVFVSGNHMAQLVEGGLVDFNDEYTDVVLTYDWPGSYKKVQDDPRIDNGMCYNLMLFALEEFLHHAASFHRRVFREFNRFPYLLVWLAHQDYRIFCAHRQRTAIMLLETDVERLEHSTWKVRFSDSEAVTLAAGSHINLASAVCGDNSQPPEACVLVLPQSAFPTCYWMKMFLLWLECELYRLTFNEGANQQLEFIAHDWTPPAAAAHAGKSRGAHDDAKRGRAC</sequence>
<accession>A0ABN9QV44</accession>
<protein>
    <recommendedName>
        <fullName evidence="3">Protein xylosyltransferase</fullName>
    </recommendedName>
</protein>
<dbReference type="EMBL" id="CAUYUJ010004313">
    <property type="protein sequence ID" value="CAK0809085.1"/>
    <property type="molecule type" value="Genomic_DNA"/>
</dbReference>
<keyword evidence="2" id="KW-1185">Reference proteome</keyword>